<dbReference type="Ensembl" id="ENSEBUT00000009450.1">
    <property type="protein sequence ID" value="ENSEBUP00000008935.1"/>
    <property type="gene ID" value="ENSEBUG00000005776.1"/>
</dbReference>
<dbReference type="SMART" id="SM00248">
    <property type="entry name" value="ANK"/>
    <property type="match status" value="4"/>
</dbReference>
<feature type="compositionally biased region" description="Basic and acidic residues" evidence="4">
    <location>
        <begin position="34"/>
        <end position="68"/>
    </location>
</feature>
<proteinExistence type="predicted"/>
<dbReference type="InterPro" id="IPR002110">
    <property type="entry name" value="Ankyrin_rpt"/>
</dbReference>
<dbReference type="AlphaFoldDB" id="A0A8C4Q2D9"/>
<sequence length="250" mass="27691">MMFEENEETFIREENEETHVVRIHEGTRSSAGESGEREGHDVEREGEAGEREGHDVEREGHDVEREGHDVETEVNVLKERELAETPRELVLWAAQRNRVHTLSQLLTSNKSLNSIQDADGYSALHRAASHGHLSAVRCLLSSGADTGLPTNEGWTPLHCSCRWNYAEVASLLLQCGADINASSKGGQTPLHIAAGTKGTRDVLSVLLSSRYVRPELQNTVGETAHDLALRTDRFAYLFDMVDPCVTFAGY</sequence>
<evidence type="ECO:0000256" key="2">
    <source>
        <dbReference type="ARBA" id="ARBA00023043"/>
    </source>
</evidence>
<protein>
    <submittedName>
        <fullName evidence="5">Ankyrin repeat domain 49</fullName>
    </submittedName>
</protein>
<evidence type="ECO:0000256" key="1">
    <source>
        <dbReference type="ARBA" id="ARBA00022737"/>
    </source>
</evidence>
<dbReference type="GeneTree" id="ENSGT00390000003919"/>
<feature type="repeat" description="ANK" evidence="3">
    <location>
        <begin position="152"/>
        <end position="184"/>
    </location>
</feature>
<name>A0A8C4Q2D9_EPTBU</name>
<dbReference type="PANTHER" id="PTHR24198:SF165">
    <property type="entry name" value="ANKYRIN REPEAT-CONTAINING PROTEIN-RELATED"/>
    <property type="match status" value="1"/>
</dbReference>
<evidence type="ECO:0000256" key="4">
    <source>
        <dbReference type="SAM" id="MobiDB-lite"/>
    </source>
</evidence>
<feature type="region of interest" description="Disordered" evidence="4">
    <location>
        <begin position="1"/>
        <end position="68"/>
    </location>
</feature>
<dbReference type="PANTHER" id="PTHR24198">
    <property type="entry name" value="ANKYRIN REPEAT AND PROTEIN KINASE DOMAIN-CONTAINING PROTEIN"/>
    <property type="match status" value="1"/>
</dbReference>
<organism evidence="5 6">
    <name type="scientific">Eptatretus burgeri</name>
    <name type="common">Inshore hagfish</name>
    <dbReference type="NCBI Taxonomy" id="7764"/>
    <lineage>
        <taxon>Eukaryota</taxon>
        <taxon>Metazoa</taxon>
        <taxon>Chordata</taxon>
        <taxon>Craniata</taxon>
        <taxon>Vertebrata</taxon>
        <taxon>Cyclostomata</taxon>
        <taxon>Myxini</taxon>
        <taxon>Myxiniformes</taxon>
        <taxon>Myxinidae</taxon>
        <taxon>Eptatretinae</taxon>
        <taxon>Eptatretus</taxon>
    </lineage>
</organism>
<accession>A0A8C4Q2D9</accession>
<keyword evidence="1" id="KW-0677">Repeat</keyword>
<dbReference type="Gene3D" id="1.25.40.20">
    <property type="entry name" value="Ankyrin repeat-containing domain"/>
    <property type="match status" value="2"/>
</dbReference>
<dbReference type="Proteomes" id="UP000694388">
    <property type="component" value="Unplaced"/>
</dbReference>
<dbReference type="OMA" id="NRYVKPD"/>
<dbReference type="PRINTS" id="PR01415">
    <property type="entry name" value="ANKYRIN"/>
</dbReference>
<evidence type="ECO:0000313" key="5">
    <source>
        <dbReference type="Ensembl" id="ENSEBUP00000008935.1"/>
    </source>
</evidence>
<keyword evidence="6" id="KW-1185">Reference proteome</keyword>
<dbReference type="Pfam" id="PF12796">
    <property type="entry name" value="Ank_2"/>
    <property type="match status" value="1"/>
</dbReference>
<feature type="repeat" description="ANK" evidence="3">
    <location>
        <begin position="119"/>
        <end position="151"/>
    </location>
</feature>
<keyword evidence="2 3" id="KW-0040">ANK repeat</keyword>
<evidence type="ECO:0000256" key="3">
    <source>
        <dbReference type="PROSITE-ProRule" id="PRU00023"/>
    </source>
</evidence>
<dbReference type="InterPro" id="IPR036770">
    <property type="entry name" value="Ankyrin_rpt-contain_sf"/>
</dbReference>
<evidence type="ECO:0000313" key="6">
    <source>
        <dbReference type="Proteomes" id="UP000694388"/>
    </source>
</evidence>
<feature type="compositionally biased region" description="Basic and acidic residues" evidence="4">
    <location>
        <begin position="9"/>
        <end position="27"/>
    </location>
</feature>
<dbReference type="PROSITE" id="PS50297">
    <property type="entry name" value="ANK_REP_REGION"/>
    <property type="match status" value="2"/>
</dbReference>
<dbReference type="PROSITE" id="PS50088">
    <property type="entry name" value="ANK_REPEAT"/>
    <property type="match status" value="2"/>
</dbReference>
<dbReference type="SUPFAM" id="SSF48403">
    <property type="entry name" value="Ankyrin repeat"/>
    <property type="match status" value="1"/>
</dbReference>
<reference evidence="5" key="2">
    <citation type="submission" date="2025-09" db="UniProtKB">
        <authorList>
            <consortium name="Ensembl"/>
        </authorList>
    </citation>
    <scope>IDENTIFICATION</scope>
</reference>
<reference evidence="5" key="1">
    <citation type="submission" date="2025-08" db="UniProtKB">
        <authorList>
            <consortium name="Ensembl"/>
        </authorList>
    </citation>
    <scope>IDENTIFICATION</scope>
</reference>
<dbReference type="Pfam" id="PF00023">
    <property type="entry name" value="Ank"/>
    <property type="match status" value="1"/>
</dbReference>